<dbReference type="Proteomes" id="UP000076770">
    <property type="component" value="Chromosome i"/>
</dbReference>
<dbReference type="EMBL" id="LT549890">
    <property type="protein sequence ID" value="SAI86552.1"/>
    <property type="molecule type" value="Genomic_DNA"/>
</dbReference>
<protein>
    <submittedName>
        <fullName evidence="1">ORF1 in transposon ISC774</fullName>
    </submittedName>
</protein>
<organism evidence="1 3">
    <name type="scientific">Saccharolobus solfataricus</name>
    <name type="common">Sulfolobus solfataricus</name>
    <dbReference type="NCBI Taxonomy" id="2287"/>
    <lineage>
        <taxon>Archaea</taxon>
        <taxon>Thermoproteota</taxon>
        <taxon>Thermoprotei</taxon>
        <taxon>Sulfolobales</taxon>
        <taxon>Sulfolobaceae</taxon>
        <taxon>Saccharolobus</taxon>
    </lineage>
</organism>
<evidence type="ECO:0000313" key="1">
    <source>
        <dbReference type="EMBL" id="SAI85937.1"/>
    </source>
</evidence>
<name>A0A157T3E3_SACSO</name>
<evidence type="ECO:0000313" key="3">
    <source>
        <dbReference type="Proteomes" id="UP000076770"/>
    </source>
</evidence>
<evidence type="ECO:0000313" key="2">
    <source>
        <dbReference type="EMBL" id="SAI86552.1"/>
    </source>
</evidence>
<accession>A0A157T3E3</accession>
<proteinExistence type="predicted"/>
<reference evidence="3" key="1">
    <citation type="submission" date="2016-04" db="EMBL/GenBank/DDBJ databases">
        <authorList>
            <person name="Shah S.A."/>
            <person name="Garrett R.A."/>
        </authorList>
    </citation>
    <scope>NUCLEOTIDE SEQUENCE [LARGE SCALE GENOMIC DNA]</scope>
    <source>
        <strain evidence="3">ATCC 35091 / DSM 1616 / JCM 8930 / NBRC 15331 / P1</strain>
    </source>
</reference>
<dbReference type="PATRIC" id="fig|2287.9.peg.2508"/>
<dbReference type="AlphaFoldDB" id="A0A157T3E3"/>
<gene>
    <name evidence="1" type="ORF">SSOP1_2383</name>
    <name evidence="2" type="ORF">SSOP1_2998</name>
</gene>
<dbReference type="EMBL" id="LT549890">
    <property type="protein sequence ID" value="SAI85937.1"/>
    <property type="molecule type" value="Genomic_DNA"/>
</dbReference>
<sequence>MFSVISFWVSRGFFLVSKSWTNEVAALTQVILTLMEYINLKPRFHVREEIALSLASYLADLSSWRTTLFHFTLLYERLGSLRYAVSLSYAIDETKVTCVRGNYYVWVIREVVAKAISFFMVTSLRSGFHVVIMRGLRVSTLE</sequence>
<reference evidence="1" key="2">
    <citation type="submission" date="2016-04" db="EMBL/GenBank/DDBJ databases">
        <authorList>
            <person name="Evans L.H."/>
            <person name="Alamgir A."/>
            <person name="Owens N."/>
            <person name="Weber N.D."/>
            <person name="Virtaneva K."/>
            <person name="Barbian K."/>
            <person name="Babar A."/>
            <person name="Rosenke K."/>
        </authorList>
    </citation>
    <scope>NUCLEOTIDE SEQUENCE</scope>
    <source>
        <strain evidence="1">P1</strain>
    </source>
</reference>